<comment type="caution">
    <text evidence="6">The sequence shown here is derived from an EMBL/GenBank/DDBJ whole genome shotgun (WGS) entry which is preliminary data.</text>
</comment>
<evidence type="ECO:0000256" key="4">
    <source>
        <dbReference type="ARBA" id="ARBA00022729"/>
    </source>
</evidence>
<keyword evidence="2" id="KW-0813">Transport</keyword>
<dbReference type="OrthoDB" id="9810636at2"/>
<dbReference type="GeneID" id="92745608"/>
<dbReference type="AlphaFoldDB" id="A0A3M0GW40"/>
<dbReference type="PANTHER" id="PTHR42953">
    <property type="entry name" value="HIGH-AFFINITY ZINC UPTAKE SYSTEM PROTEIN ZNUA-RELATED"/>
    <property type="match status" value="1"/>
</dbReference>
<name>A0A3M0GW40_9CORY</name>
<feature type="chain" id="PRO_5018265924" evidence="5">
    <location>
        <begin position="21"/>
        <end position="359"/>
    </location>
</feature>
<evidence type="ECO:0000256" key="2">
    <source>
        <dbReference type="ARBA" id="ARBA00022448"/>
    </source>
</evidence>
<evidence type="ECO:0000313" key="6">
    <source>
        <dbReference type="EMBL" id="RMB63006.1"/>
    </source>
</evidence>
<evidence type="ECO:0000256" key="1">
    <source>
        <dbReference type="ARBA" id="ARBA00004196"/>
    </source>
</evidence>
<sequence length="359" mass="38506">MKKNVAKLGLMLTLSGVALAACSTNDGGNGSDAGSGSGEDQTIKAVATTTQICDYLTQIAQGGMTLHKVDSSGKETTEGDGETTLDLTCLLAPNASAHEHEMTPQQMSAMADADFLFKNGVDLEHFLDNAVESSGFDGETIVTAGDDNSKHKVNLREWPFPGEDGEEPEFTHDPHVWTSPKNAKIQVQNIVDALADKEPSVKEVGEKYTKQLDELDKWVTESLETVPEQDRVLFTSHDAFGYFSNDYHVKFIGSALTDFNNQQDATSSHIEDAAKEVRDSGAKAIFAENSNNSKSIEAIARAAGVKAIMDDDALYGDSLGVPNSDGATYIGSIIHNVTTLVEAWDGEVADLPESLDNAR</sequence>
<comment type="subcellular location">
    <subcellularLocation>
        <location evidence="1">Cell envelope</location>
    </subcellularLocation>
</comment>
<keyword evidence="3" id="KW-0479">Metal-binding</keyword>
<evidence type="ECO:0000313" key="7">
    <source>
        <dbReference type="Proteomes" id="UP000270649"/>
    </source>
</evidence>
<evidence type="ECO:0000256" key="5">
    <source>
        <dbReference type="SAM" id="SignalP"/>
    </source>
</evidence>
<protein>
    <submittedName>
        <fullName evidence="6">Zinc ABC transporter substrate-binding protein</fullName>
    </submittedName>
</protein>
<evidence type="ECO:0000256" key="3">
    <source>
        <dbReference type="ARBA" id="ARBA00022723"/>
    </source>
</evidence>
<dbReference type="GO" id="GO:0030001">
    <property type="term" value="P:metal ion transport"/>
    <property type="evidence" value="ECO:0007669"/>
    <property type="project" value="InterPro"/>
</dbReference>
<dbReference type="Pfam" id="PF01297">
    <property type="entry name" value="ZnuA"/>
    <property type="match status" value="1"/>
</dbReference>
<dbReference type="PANTHER" id="PTHR42953:SF1">
    <property type="entry name" value="METAL-BINDING PROTEIN HI_0362-RELATED"/>
    <property type="match status" value="1"/>
</dbReference>
<accession>A0A3M0GW40</accession>
<keyword evidence="4 5" id="KW-0732">Signal</keyword>
<dbReference type="SUPFAM" id="SSF53807">
    <property type="entry name" value="Helical backbone' metal receptor"/>
    <property type="match status" value="1"/>
</dbReference>
<dbReference type="InterPro" id="IPR006127">
    <property type="entry name" value="ZnuA-like"/>
</dbReference>
<gene>
    <name evidence="6" type="ORF">D9543_03145</name>
</gene>
<dbReference type="Gene3D" id="3.40.50.1980">
    <property type="entry name" value="Nitrogenase molybdenum iron protein domain"/>
    <property type="match status" value="2"/>
</dbReference>
<organism evidence="6 7">
    <name type="scientific">Corynebacterium macginleyi</name>
    <dbReference type="NCBI Taxonomy" id="38290"/>
    <lineage>
        <taxon>Bacteria</taxon>
        <taxon>Bacillati</taxon>
        <taxon>Actinomycetota</taxon>
        <taxon>Actinomycetes</taxon>
        <taxon>Mycobacteriales</taxon>
        <taxon>Corynebacteriaceae</taxon>
        <taxon>Corynebacterium</taxon>
    </lineage>
</organism>
<dbReference type="RefSeq" id="WP_121910444.1">
    <property type="nucleotide sequence ID" value="NZ_CP069516.1"/>
</dbReference>
<dbReference type="InterPro" id="IPR050492">
    <property type="entry name" value="Bact_metal-bind_prot9"/>
</dbReference>
<dbReference type="GO" id="GO:0046872">
    <property type="term" value="F:metal ion binding"/>
    <property type="evidence" value="ECO:0007669"/>
    <property type="project" value="UniProtKB-KW"/>
</dbReference>
<dbReference type="EMBL" id="REGC01000003">
    <property type="protein sequence ID" value="RMB63006.1"/>
    <property type="molecule type" value="Genomic_DNA"/>
</dbReference>
<reference evidence="6 7" key="1">
    <citation type="submission" date="2018-10" db="EMBL/GenBank/DDBJ databases">
        <title>Corynebacterium macginleyi genome sequencing and assembly of the type strain and two clinical samples.</title>
        <authorList>
            <person name="Bernier A.-M."/>
            <person name="Bernard K."/>
        </authorList>
    </citation>
    <scope>NUCLEOTIDE SEQUENCE [LARGE SCALE GENOMIC DNA]</scope>
    <source>
        <strain evidence="6 7">NML 120205</strain>
    </source>
</reference>
<feature type="signal peptide" evidence="5">
    <location>
        <begin position="1"/>
        <end position="20"/>
    </location>
</feature>
<dbReference type="GO" id="GO:0030313">
    <property type="term" value="C:cell envelope"/>
    <property type="evidence" value="ECO:0007669"/>
    <property type="project" value="UniProtKB-SubCell"/>
</dbReference>
<proteinExistence type="predicted"/>
<dbReference type="Proteomes" id="UP000270649">
    <property type="component" value="Unassembled WGS sequence"/>
</dbReference>
<dbReference type="PROSITE" id="PS51257">
    <property type="entry name" value="PROKAR_LIPOPROTEIN"/>
    <property type="match status" value="1"/>
</dbReference>